<dbReference type="Pfam" id="PF00082">
    <property type="entry name" value="Peptidase_S8"/>
    <property type="match status" value="1"/>
</dbReference>
<gene>
    <name evidence="2" type="ORF">EHE19_016325</name>
</gene>
<dbReference type="Gene3D" id="3.40.50.200">
    <property type="entry name" value="Peptidase S8/S53 domain"/>
    <property type="match status" value="1"/>
</dbReference>
<dbReference type="Proteomes" id="UP000306409">
    <property type="component" value="Chromosome"/>
</dbReference>
<evidence type="ECO:0000259" key="1">
    <source>
        <dbReference type="Pfam" id="PF00082"/>
    </source>
</evidence>
<dbReference type="GO" id="GO:0006508">
    <property type="term" value="P:proteolysis"/>
    <property type="evidence" value="ECO:0007669"/>
    <property type="project" value="InterPro"/>
</dbReference>
<sequence length="413" mass="46620">MINDFSSWPYDYLNVKEAWMKVNKNNLKNLKMAYIDTGYDSEKALSKGANVEIVNLCDNDICMDSLGHGTAFANIFIKYAYLDDTVGPKIISIKSSNNAQVLVSKVEEGISRALEMNVDILAINLCNTCFNSRIAHQLYKAAKSGIITVVPSGNLITNEYTFPASLNTVIACTSVEPSGNISDFANINEYIDVGCPEENLFKNISGIDYNQMQQLLNKMNNNDSSKAKKESAFFNGNFFGTSFSTPILTALITLMKSVNPKLNIFMVKNILKSLSNEETILSDGKSMKIKKVNFLEAIDSAINFHSSVSDYYDEQYFFQVTYKKDSEEYVVIAEVYNLEGKKVDIINKEFELIVFPYNRQNTKEGVNIVKKLNILSKDGIIKWNFNHLQQGKYFLRIKDKDNIILESLSVIKK</sequence>
<dbReference type="OrthoDB" id="9798386at2"/>
<dbReference type="InterPro" id="IPR000209">
    <property type="entry name" value="Peptidase_S8/S53_dom"/>
</dbReference>
<protein>
    <submittedName>
        <fullName evidence="2">S8 family serine peptidase</fullName>
    </submittedName>
</protein>
<dbReference type="SUPFAM" id="SSF52743">
    <property type="entry name" value="Subtilisin-like"/>
    <property type="match status" value="1"/>
</dbReference>
<keyword evidence="3" id="KW-1185">Reference proteome</keyword>
<evidence type="ECO:0000313" key="3">
    <source>
        <dbReference type="Proteomes" id="UP000306409"/>
    </source>
</evidence>
<dbReference type="InterPro" id="IPR036852">
    <property type="entry name" value="Peptidase_S8/S53_dom_sf"/>
</dbReference>
<dbReference type="KEGG" id="rher:EHE19_016325"/>
<organism evidence="2 3">
    <name type="scientific">Ruminiclostridium herbifermentans</name>
    <dbReference type="NCBI Taxonomy" id="2488810"/>
    <lineage>
        <taxon>Bacteria</taxon>
        <taxon>Bacillati</taxon>
        <taxon>Bacillota</taxon>
        <taxon>Clostridia</taxon>
        <taxon>Eubacteriales</taxon>
        <taxon>Oscillospiraceae</taxon>
        <taxon>Ruminiclostridium</taxon>
    </lineage>
</organism>
<name>A0A4U7J6H6_9FIRM</name>
<dbReference type="GO" id="GO:0004252">
    <property type="term" value="F:serine-type endopeptidase activity"/>
    <property type="evidence" value="ECO:0007669"/>
    <property type="project" value="InterPro"/>
</dbReference>
<proteinExistence type="predicted"/>
<evidence type="ECO:0000313" key="2">
    <source>
        <dbReference type="EMBL" id="QNU66413.1"/>
    </source>
</evidence>
<dbReference type="AlphaFoldDB" id="A0A4U7J6H6"/>
<feature type="domain" description="Peptidase S8/S53" evidence="1">
    <location>
        <begin position="32"/>
        <end position="273"/>
    </location>
</feature>
<dbReference type="EMBL" id="CP061336">
    <property type="protein sequence ID" value="QNU66413.1"/>
    <property type="molecule type" value="Genomic_DNA"/>
</dbReference>
<dbReference type="RefSeq" id="WP_137699198.1">
    <property type="nucleotide sequence ID" value="NZ_CP061336.1"/>
</dbReference>
<accession>A0A4U7J6H6</accession>
<reference evidence="2 3" key="1">
    <citation type="submission" date="2020-09" db="EMBL/GenBank/DDBJ databases">
        <title>Characterization and genome sequencing of Ruminiclostridium sp. nov. MA18.</title>
        <authorList>
            <person name="Rettenmaier R."/>
            <person name="Kowollik M.-L."/>
            <person name="Liebl W."/>
            <person name="Zverlov V."/>
        </authorList>
    </citation>
    <scope>NUCLEOTIDE SEQUENCE [LARGE SCALE GENOMIC DNA]</scope>
    <source>
        <strain evidence="2 3">MA18</strain>
    </source>
</reference>